<feature type="compositionally biased region" description="Low complexity" evidence="2">
    <location>
        <begin position="117"/>
        <end position="141"/>
    </location>
</feature>
<dbReference type="PANTHER" id="PTHR40633">
    <property type="entry name" value="MATRIX PROTEIN, PUTATIVE (AFU_ORTHOLOGUE AFUA_8G05410)-RELATED"/>
    <property type="match status" value="1"/>
</dbReference>
<feature type="transmembrane region" description="Helical" evidence="3">
    <location>
        <begin position="162"/>
        <end position="182"/>
    </location>
</feature>
<sequence length="270" mass="28806">MVRILLVALGVLKIFLVAANEFNIPSGGYEFVAGEPTTLSWDPSSGGTVTLELIWGSFIASDAGDNIASHLPNSGNYTWTVPADIPDLSDYMICLYPDQPPQDSECIPRFSIVGASNSTATPSATTSSSSSSESQPTPTASDNIRDPSTNAPSESLSTATKAGIGIGIGTGVVILVVVGIYCGRRRQLNRRILPKTEISASKGTMELDSYRSQQDQHELPEGGHCELDANTEKQKPSELPGRGLCELDRAMIHSDARDAVELPTIEHKFV</sequence>
<feature type="region of interest" description="Disordered" evidence="2">
    <location>
        <begin position="117"/>
        <end position="156"/>
    </location>
</feature>
<evidence type="ECO:0000313" key="7">
    <source>
        <dbReference type="Proteomes" id="UP001610335"/>
    </source>
</evidence>
<gene>
    <name evidence="6" type="ORF">BDW59DRAFT_164788</name>
</gene>
<keyword evidence="3" id="KW-1133">Transmembrane helix</keyword>
<feature type="domain" description="Yeast cell wall synthesis Kre9/Knh1-like N-terminal" evidence="5">
    <location>
        <begin position="25"/>
        <end position="100"/>
    </location>
</feature>
<evidence type="ECO:0000313" key="6">
    <source>
        <dbReference type="EMBL" id="KAL2820175.1"/>
    </source>
</evidence>
<dbReference type="InterPro" id="IPR018466">
    <property type="entry name" value="Kre9/Knh1-like_N"/>
</dbReference>
<keyword evidence="3" id="KW-0472">Membrane</keyword>
<feature type="compositionally biased region" description="Polar residues" evidence="2">
    <location>
        <begin position="146"/>
        <end position="156"/>
    </location>
</feature>
<keyword evidence="7" id="KW-1185">Reference proteome</keyword>
<reference evidence="6 7" key="1">
    <citation type="submission" date="2024-07" db="EMBL/GenBank/DDBJ databases">
        <title>Section-level genome sequencing and comparative genomics of Aspergillus sections Usti and Cavernicolus.</title>
        <authorList>
            <consortium name="Lawrence Berkeley National Laboratory"/>
            <person name="Nybo J.L."/>
            <person name="Vesth T.C."/>
            <person name="Theobald S."/>
            <person name="Frisvad J.C."/>
            <person name="Larsen T.O."/>
            <person name="Kjaerboelling I."/>
            <person name="Rothschild-Mancinelli K."/>
            <person name="Lyhne E.K."/>
            <person name="Kogle M.E."/>
            <person name="Barry K."/>
            <person name="Clum A."/>
            <person name="Na H."/>
            <person name="Ledsgaard L."/>
            <person name="Lin J."/>
            <person name="Lipzen A."/>
            <person name="Kuo A."/>
            <person name="Riley R."/>
            <person name="Mondo S."/>
            <person name="LaButti K."/>
            <person name="Haridas S."/>
            <person name="Pangalinan J."/>
            <person name="Salamov A.A."/>
            <person name="Simmons B.A."/>
            <person name="Magnuson J.K."/>
            <person name="Chen J."/>
            <person name="Drula E."/>
            <person name="Henrissat B."/>
            <person name="Wiebenga A."/>
            <person name="Lubbers R.J."/>
            <person name="Gomes A.C."/>
            <person name="Makela M.R."/>
            <person name="Stajich J."/>
            <person name="Grigoriev I.V."/>
            <person name="Mortensen U.H."/>
            <person name="De vries R.P."/>
            <person name="Baker S.E."/>
            <person name="Andersen M.R."/>
        </authorList>
    </citation>
    <scope>NUCLEOTIDE SEQUENCE [LARGE SCALE GENOMIC DNA]</scope>
    <source>
        <strain evidence="6 7">CBS 600.67</strain>
    </source>
</reference>
<dbReference type="PANTHER" id="PTHR40633:SF5">
    <property type="entry name" value="ANCHORED PROTEIN, PUTATIVE (AFU_ORTHOLOGUE AFUA_8G04370)-RELATED"/>
    <property type="match status" value="1"/>
</dbReference>
<dbReference type="EMBL" id="JBFXLS010000072">
    <property type="protein sequence ID" value="KAL2820175.1"/>
    <property type="molecule type" value="Genomic_DNA"/>
</dbReference>
<comment type="caution">
    <text evidence="6">The sequence shown here is derived from an EMBL/GenBank/DDBJ whole genome shotgun (WGS) entry which is preliminary data.</text>
</comment>
<dbReference type="Proteomes" id="UP001610335">
    <property type="component" value="Unassembled WGS sequence"/>
</dbReference>
<feature type="chain" id="PRO_5045163385" description="Yeast cell wall synthesis Kre9/Knh1-like N-terminal domain-containing protein" evidence="4">
    <location>
        <begin position="20"/>
        <end position="270"/>
    </location>
</feature>
<accession>A0ABR4HXF4</accession>
<name>A0ABR4HXF4_9EURO</name>
<evidence type="ECO:0000259" key="5">
    <source>
        <dbReference type="Pfam" id="PF10342"/>
    </source>
</evidence>
<evidence type="ECO:0000256" key="1">
    <source>
        <dbReference type="ARBA" id="ARBA00022729"/>
    </source>
</evidence>
<proteinExistence type="predicted"/>
<protein>
    <recommendedName>
        <fullName evidence="5">Yeast cell wall synthesis Kre9/Knh1-like N-terminal domain-containing protein</fullName>
    </recommendedName>
</protein>
<organism evidence="6 7">
    <name type="scientific">Aspergillus cavernicola</name>
    <dbReference type="NCBI Taxonomy" id="176166"/>
    <lineage>
        <taxon>Eukaryota</taxon>
        <taxon>Fungi</taxon>
        <taxon>Dikarya</taxon>
        <taxon>Ascomycota</taxon>
        <taxon>Pezizomycotina</taxon>
        <taxon>Eurotiomycetes</taxon>
        <taxon>Eurotiomycetidae</taxon>
        <taxon>Eurotiales</taxon>
        <taxon>Aspergillaceae</taxon>
        <taxon>Aspergillus</taxon>
        <taxon>Aspergillus subgen. Nidulantes</taxon>
    </lineage>
</organism>
<dbReference type="Pfam" id="PF10342">
    <property type="entry name" value="Kre9_KNH"/>
    <property type="match status" value="1"/>
</dbReference>
<dbReference type="InterPro" id="IPR052982">
    <property type="entry name" value="SRP1/TIP1-like"/>
</dbReference>
<evidence type="ECO:0000256" key="2">
    <source>
        <dbReference type="SAM" id="MobiDB-lite"/>
    </source>
</evidence>
<evidence type="ECO:0000256" key="4">
    <source>
        <dbReference type="SAM" id="SignalP"/>
    </source>
</evidence>
<feature type="signal peptide" evidence="4">
    <location>
        <begin position="1"/>
        <end position="19"/>
    </location>
</feature>
<evidence type="ECO:0000256" key="3">
    <source>
        <dbReference type="SAM" id="Phobius"/>
    </source>
</evidence>
<keyword evidence="1 4" id="KW-0732">Signal</keyword>
<keyword evidence="3" id="KW-0812">Transmembrane</keyword>